<dbReference type="PANTHER" id="PTHR12871:SF0">
    <property type="entry name" value="ALPHA-1,6-MANNOSYL-GLYCOPROTEIN 2-BETA-N-ACETYLGLUCOSAMINYLTRANSFERASE"/>
    <property type="match status" value="1"/>
</dbReference>
<keyword evidence="11" id="KW-0735">Signal-anchor</keyword>
<feature type="binding site" evidence="23">
    <location>
        <position position="265"/>
    </location>
    <ligand>
        <name>substrate</name>
    </ligand>
</feature>
<evidence type="ECO:0000256" key="8">
    <source>
        <dbReference type="ARBA" id="ARBA00022679"/>
    </source>
</evidence>
<evidence type="ECO:0000256" key="3">
    <source>
        <dbReference type="ARBA" id="ARBA00004922"/>
    </source>
</evidence>
<accession>E0V922</accession>
<evidence type="ECO:0000256" key="19">
    <source>
        <dbReference type="ARBA" id="ARBA00031203"/>
    </source>
</evidence>
<evidence type="ECO:0000313" key="26">
    <source>
        <dbReference type="EMBL" id="EEB09878.1"/>
    </source>
</evidence>
<feature type="binding site" evidence="24">
    <location>
        <position position="342"/>
    </location>
    <ligand>
        <name>Mn(2+)</name>
        <dbReference type="ChEBI" id="CHEBI:29035"/>
    </ligand>
</feature>
<evidence type="ECO:0000256" key="11">
    <source>
        <dbReference type="ARBA" id="ARBA00022968"/>
    </source>
</evidence>
<comment type="subcellular location">
    <subcellularLocation>
        <location evidence="2">Golgi apparatus membrane</location>
        <topology evidence="2">Single-pass type II membrane protein</topology>
    </subcellularLocation>
</comment>
<dbReference type="GO" id="GO:0000139">
    <property type="term" value="C:Golgi membrane"/>
    <property type="evidence" value="ECO:0007669"/>
    <property type="project" value="UniProtKB-SubCell"/>
</dbReference>
<feature type="disulfide bond" evidence="25">
    <location>
        <begin position="248"/>
        <end position="251"/>
    </location>
</feature>
<dbReference type="SUPFAM" id="SSF53448">
    <property type="entry name" value="Nucleotide-diphospho-sugar transferases"/>
    <property type="match status" value="1"/>
</dbReference>
<dbReference type="EMBL" id="DS234988">
    <property type="protein sequence ID" value="EEB09878.1"/>
    <property type="molecule type" value="Genomic_DNA"/>
</dbReference>
<dbReference type="InterPro" id="IPR029044">
    <property type="entry name" value="Nucleotide-diphossugar_trans"/>
</dbReference>
<evidence type="ECO:0000256" key="9">
    <source>
        <dbReference type="ARBA" id="ARBA00022692"/>
    </source>
</evidence>
<keyword evidence="12" id="KW-1133">Transmembrane helix</keyword>
<proteinExistence type="inferred from homology"/>
<evidence type="ECO:0000256" key="24">
    <source>
        <dbReference type="PIRSR" id="PIRSR607754-2"/>
    </source>
</evidence>
<dbReference type="STRING" id="121224.E0V922"/>
<dbReference type="PANTHER" id="PTHR12871">
    <property type="entry name" value="BETA-1,2-N-ACETYLGLUCOSAMINYLTRANSFERASE II"/>
    <property type="match status" value="1"/>
</dbReference>
<keyword evidence="16" id="KW-0325">Glycoprotein</keyword>
<dbReference type="GeneID" id="8233356"/>
<evidence type="ECO:0000256" key="4">
    <source>
        <dbReference type="ARBA" id="ARBA00011011"/>
    </source>
</evidence>
<dbReference type="RefSeq" id="XP_002422616.1">
    <property type="nucleotide sequence ID" value="XM_002422571.1"/>
</dbReference>
<dbReference type="InParanoid" id="E0V922"/>
<keyword evidence="8 26" id="KW-0808">Transferase</keyword>
<evidence type="ECO:0000256" key="15">
    <source>
        <dbReference type="ARBA" id="ARBA00023157"/>
    </source>
</evidence>
<feature type="binding site" evidence="24">
    <location>
        <position position="226"/>
    </location>
    <ligand>
        <name>Mn(2+)</name>
        <dbReference type="ChEBI" id="CHEBI:29035"/>
    </ligand>
</feature>
<keyword evidence="14" id="KW-0472">Membrane</keyword>
<reference evidence="26" key="1">
    <citation type="submission" date="2007-04" db="EMBL/GenBank/DDBJ databases">
        <title>Annotation of Pediculus humanus corporis strain USDA.</title>
        <authorList>
            <person name="Kirkness E."/>
            <person name="Hannick L."/>
            <person name="Hass B."/>
            <person name="Bruggner R."/>
            <person name="Lawson D."/>
            <person name="Bidwell S."/>
            <person name="Joardar V."/>
            <person name="Caler E."/>
            <person name="Walenz B."/>
            <person name="Inman J."/>
            <person name="Schobel S."/>
            <person name="Galinsky K."/>
            <person name="Amedeo P."/>
            <person name="Strausberg R."/>
        </authorList>
    </citation>
    <scope>NUCLEOTIDE SEQUENCE</scope>
    <source>
        <strain evidence="26">USDA</strain>
    </source>
</reference>
<comment type="cofactor">
    <cofactor evidence="1 24">
        <name>Mn(2+)</name>
        <dbReference type="ChEBI" id="CHEBI:29035"/>
    </cofactor>
</comment>
<keyword evidence="28" id="KW-1185">Reference proteome</keyword>
<gene>
    <name evidence="27" type="primary">8233356</name>
    <name evidence="26" type="ORF">Phum_PHUM003200</name>
</gene>
<evidence type="ECO:0000256" key="22">
    <source>
        <dbReference type="ARBA" id="ARBA00093257"/>
    </source>
</evidence>
<dbReference type="OrthoDB" id="6019616at2759"/>
<organism>
    <name type="scientific">Pediculus humanus subsp. corporis</name>
    <name type="common">Body louse</name>
    <dbReference type="NCBI Taxonomy" id="121224"/>
    <lineage>
        <taxon>Eukaryota</taxon>
        <taxon>Metazoa</taxon>
        <taxon>Ecdysozoa</taxon>
        <taxon>Arthropoda</taxon>
        <taxon>Hexapoda</taxon>
        <taxon>Insecta</taxon>
        <taxon>Pterygota</taxon>
        <taxon>Neoptera</taxon>
        <taxon>Paraneoptera</taxon>
        <taxon>Psocodea</taxon>
        <taxon>Troctomorpha</taxon>
        <taxon>Phthiraptera</taxon>
        <taxon>Anoplura</taxon>
        <taxon>Pediculidae</taxon>
        <taxon>Pediculus</taxon>
    </lineage>
</organism>
<evidence type="ECO:0000256" key="23">
    <source>
        <dbReference type="PIRSR" id="PIRSR607754-1"/>
    </source>
</evidence>
<dbReference type="EC" id="2.4.1.143" evidence="5"/>
<dbReference type="GO" id="GO:0008455">
    <property type="term" value="F:alpha-1,6-mannosylglycoprotein 2-beta-N-acetylglucosaminyltransferase activity"/>
    <property type="evidence" value="ECO:0007669"/>
    <property type="project" value="UniProtKB-EC"/>
</dbReference>
<evidence type="ECO:0000256" key="16">
    <source>
        <dbReference type="ARBA" id="ARBA00023180"/>
    </source>
</evidence>
<evidence type="ECO:0000313" key="28">
    <source>
        <dbReference type="Proteomes" id="UP000009046"/>
    </source>
</evidence>
<keyword evidence="7 26" id="KW-0328">Glycosyltransferase</keyword>
<dbReference type="Pfam" id="PF05060">
    <property type="entry name" value="MGAT2"/>
    <property type="match status" value="1"/>
</dbReference>
<evidence type="ECO:0000256" key="13">
    <source>
        <dbReference type="ARBA" id="ARBA00023034"/>
    </source>
</evidence>
<evidence type="ECO:0000256" key="2">
    <source>
        <dbReference type="ARBA" id="ARBA00004323"/>
    </source>
</evidence>
<dbReference type="FunCoup" id="E0V922">
    <property type="interactions" value="731"/>
</dbReference>
<evidence type="ECO:0000256" key="14">
    <source>
        <dbReference type="ARBA" id="ARBA00023136"/>
    </source>
</evidence>
<feature type="binding site" evidence="23">
    <location>
        <position position="119"/>
    </location>
    <ligand>
        <name>substrate</name>
    </ligand>
</feature>
<dbReference type="EnsemblMetazoa" id="PHUM003200-RA">
    <property type="protein sequence ID" value="PHUM003200-PA"/>
    <property type="gene ID" value="PHUM003200"/>
</dbReference>
<evidence type="ECO:0000313" key="27">
    <source>
        <dbReference type="EnsemblMetazoa" id="PHUM003200-PA"/>
    </source>
</evidence>
<keyword evidence="17 24" id="KW-0464">Manganese</keyword>
<feature type="disulfide bond" evidence="25">
    <location>
        <begin position="302"/>
        <end position="325"/>
    </location>
</feature>
<keyword evidence="9" id="KW-0812">Transmembrane</keyword>
<dbReference type="InterPro" id="IPR007754">
    <property type="entry name" value="GlcNAc_II"/>
</dbReference>
<dbReference type="Proteomes" id="UP000009046">
    <property type="component" value="Unassembled WGS sequence"/>
</dbReference>
<dbReference type="OMA" id="FWSAEIN"/>
<evidence type="ECO:0000256" key="20">
    <source>
        <dbReference type="ARBA" id="ARBA00032552"/>
    </source>
</evidence>
<feature type="disulfide bond" evidence="25">
    <location>
        <begin position="161"/>
        <end position="175"/>
    </location>
</feature>
<keyword evidence="13" id="KW-0333">Golgi apparatus</keyword>
<dbReference type="EMBL" id="AAZO01000041">
    <property type="status" value="NOT_ANNOTATED_CDS"/>
    <property type="molecule type" value="Genomic_DNA"/>
</dbReference>
<evidence type="ECO:0000256" key="12">
    <source>
        <dbReference type="ARBA" id="ARBA00022989"/>
    </source>
</evidence>
<evidence type="ECO:0000256" key="17">
    <source>
        <dbReference type="ARBA" id="ARBA00023211"/>
    </source>
</evidence>
<dbReference type="eggNOG" id="KOG2791">
    <property type="taxonomic scope" value="Eukaryota"/>
</dbReference>
<keyword evidence="10 24" id="KW-0479">Metal-binding</keyword>
<feature type="binding site" evidence="23">
    <location>
        <begin position="194"/>
        <end position="198"/>
    </location>
    <ligand>
        <name>substrate</name>
    </ligand>
</feature>
<protein>
    <recommendedName>
        <fullName evidence="6">Alpha-1,6-mannosyl-glycoprotein 2-beta-N-acetylglucosaminyltransferase</fullName>
        <ecNumber evidence="5">2.4.1.143</ecNumber>
    </recommendedName>
    <alternativeName>
        <fullName evidence="21">Beta-1,2-N-acetylglucosaminyltransferase II</fullName>
    </alternativeName>
    <alternativeName>
        <fullName evidence="20">GlcNAc-T II</fullName>
    </alternativeName>
    <alternativeName>
        <fullName evidence="19">Mannoside acetylglucosaminyltransferase 2</fullName>
    </alternativeName>
    <alternativeName>
        <fullName evidence="18">N-glycosyl-oligosaccharide-glycoprotein N-acetylglucosaminyltransferase II</fullName>
    </alternativeName>
</protein>
<evidence type="ECO:0000256" key="18">
    <source>
        <dbReference type="ARBA" id="ARBA00029663"/>
    </source>
</evidence>
<dbReference type="HOGENOM" id="CLU_032753_2_1_1"/>
<dbReference type="CTD" id="8233356"/>
<dbReference type="GO" id="GO:0006487">
    <property type="term" value="P:protein N-linked glycosylation"/>
    <property type="evidence" value="ECO:0007669"/>
    <property type="project" value="TreeGrafter"/>
</dbReference>
<dbReference type="GO" id="GO:0009312">
    <property type="term" value="P:oligosaccharide biosynthetic process"/>
    <property type="evidence" value="ECO:0007669"/>
    <property type="project" value="InterPro"/>
</dbReference>
<dbReference type="AlphaFoldDB" id="E0V922"/>
<dbReference type="Gene3D" id="3.90.550.10">
    <property type="entry name" value="Spore Coat Polysaccharide Biosynthesis Protein SpsA, Chain A"/>
    <property type="match status" value="1"/>
</dbReference>
<dbReference type="UniPathway" id="UPA00378"/>
<sequence>MFIWLHIAITYHETDCDTSVENDSLSFVPSDIQKYLKVRPRSDNSTSNGKNILSVSDIKAEIERYNGRQYVHNEDIFGPLQNDSLIIIVHVRIRYLRHLIVSLAQARDIDTTLLIFSHDFFNSEINDLIQSIDFCKVLQIFYPYSIQTHPNTFPGPSPNDCSRNMTIEEALKKNCVNAEWPDMYSHYREAKFTQAKHHWWWKANRVFSQLEITRYHTGLVLFIEEDHFLAEDFIHVLNLMKKTQPQNCRNCDVFSLGTYHKVFLRNVYYVYSHRIETSNWISSRHNMGMALNRNIWNEIKKCAINFCTYDDYNWDYSLQIVSNTCLPKKLFVMMPRAPRIFHIGECGFHHKKKDCEATTFLNQIQTTLKTSKKYLYPKKLKVHSLILRRDNVKNGNGGWTDLRDHQLCLNISSSSTS</sequence>
<evidence type="ECO:0000256" key="5">
    <source>
        <dbReference type="ARBA" id="ARBA00012613"/>
    </source>
</evidence>
<keyword evidence="15 25" id="KW-1015">Disulfide bond</keyword>
<evidence type="ECO:0000256" key="10">
    <source>
        <dbReference type="ARBA" id="ARBA00022723"/>
    </source>
</evidence>
<feature type="disulfide bond" evidence="25">
    <location>
        <begin position="307"/>
        <end position="408"/>
    </location>
</feature>
<name>E0V922_PEDHC</name>
<comment type="similarity">
    <text evidence="4">Belongs to the glycosyltransferase 16 (GT16) protein family.</text>
</comment>
<reference evidence="26" key="2">
    <citation type="submission" date="2007-04" db="EMBL/GenBank/DDBJ databases">
        <title>The genome of the human body louse.</title>
        <authorList>
            <consortium name="The Human Body Louse Genome Consortium"/>
            <person name="Kirkness E."/>
            <person name="Walenz B."/>
            <person name="Hass B."/>
            <person name="Bruggner R."/>
            <person name="Strausberg R."/>
        </authorList>
    </citation>
    <scope>NUCLEOTIDE SEQUENCE</scope>
    <source>
        <strain evidence="26">USDA</strain>
    </source>
</reference>
<reference evidence="27" key="3">
    <citation type="submission" date="2021-02" db="UniProtKB">
        <authorList>
            <consortium name="EnsemblMetazoa"/>
        </authorList>
    </citation>
    <scope>IDENTIFICATION</scope>
    <source>
        <strain evidence="27">USDA</strain>
    </source>
</reference>
<evidence type="ECO:0000256" key="6">
    <source>
        <dbReference type="ARBA" id="ARBA00014817"/>
    </source>
</evidence>
<feature type="disulfide bond" evidence="25">
    <location>
        <begin position="346"/>
        <end position="355"/>
    </location>
</feature>
<comment type="catalytic activity">
    <reaction evidence="22">
        <text>an N(4)-{beta-D-GlcNAc-(1-&gt;2)-alpha-D-Man-(1-&gt;3)-[alpha-D-Man-(1-&gt;6)]-beta-D-Man-(1-&gt;4)-beta-D-GlcNAc-(1-&gt;4)-beta-D-GlcNAc}-L-asparaginyl-[protein] + UDP-N-acetyl-alpha-D-glucosamine = N(4)-{beta-D-GlcNAc-(1-&gt;2)-alpha-D-Man-(1-&gt;3)-[beta-D-GlcNAc-(1-&gt;2)-alpha-D-Man-(1-&gt;6)]-beta-D-Man-(1-&gt;4)-beta-D-GlcNAc-(1-&gt;4)-beta-D-GlcNAc}-L-asparaginyl-[protein] + UDP + H(+)</text>
        <dbReference type="Rhea" id="RHEA:12941"/>
        <dbReference type="Rhea" id="RHEA-COMP:13526"/>
        <dbReference type="Rhea" id="RHEA-COMP:14369"/>
        <dbReference type="ChEBI" id="CHEBI:15378"/>
        <dbReference type="ChEBI" id="CHEBI:57705"/>
        <dbReference type="ChEBI" id="CHEBI:58223"/>
        <dbReference type="ChEBI" id="CHEBI:60615"/>
        <dbReference type="ChEBI" id="CHEBI:60651"/>
        <dbReference type="EC" id="2.4.1.143"/>
    </reaction>
</comment>
<evidence type="ECO:0000256" key="1">
    <source>
        <dbReference type="ARBA" id="ARBA00001936"/>
    </source>
</evidence>
<evidence type="ECO:0000256" key="7">
    <source>
        <dbReference type="ARBA" id="ARBA00022676"/>
    </source>
</evidence>
<comment type="pathway">
    <text evidence="3">Protein modification; protein glycosylation.</text>
</comment>
<dbReference type="VEuPathDB" id="VectorBase:PHUM003200"/>
<dbReference type="GO" id="GO:0005795">
    <property type="term" value="C:Golgi stack"/>
    <property type="evidence" value="ECO:0007669"/>
    <property type="project" value="InterPro"/>
</dbReference>
<dbReference type="GO" id="GO:0046872">
    <property type="term" value="F:metal ion binding"/>
    <property type="evidence" value="ECO:0007669"/>
    <property type="project" value="UniProtKB-KW"/>
</dbReference>
<evidence type="ECO:0000256" key="25">
    <source>
        <dbReference type="PIRSR" id="PIRSR607754-3"/>
    </source>
</evidence>
<evidence type="ECO:0000256" key="21">
    <source>
        <dbReference type="ARBA" id="ARBA00032915"/>
    </source>
</evidence>
<dbReference type="KEGG" id="phu:Phum_PHUM003200"/>